<accession>A0A6A4HP66</accession>
<keyword evidence="3" id="KW-1185">Reference proteome</keyword>
<evidence type="ECO:0000313" key="2">
    <source>
        <dbReference type="EMBL" id="KAE9399896.1"/>
    </source>
</evidence>
<reference evidence="2" key="1">
    <citation type="journal article" date="2019" name="Environ. Microbiol.">
        <title>Fungal ecological strategies reflected in gene transcription - a case study of two litter decomposers.</title>
        <authorList>
            <person name="Barbi F."/>
            <person name="Kohler A."/>
            <person name="Barry K."/>
            <person name="Baskaran P."/>
            <person name="Daum C."/>
            <person name="Fauchery L."/>
            <person name="Ihrmark K."/>
            <person name="Kuo A."/>
            <person name="LaButti K."/>
            <person name="Lipzen A."/>
            <person name="Morin E."/>
            <person name="Grigoriev I.V."/>
            <person name="Henrissat B."/>
            <person name="Lindahl B."/>
            <person name="Martin F."/>
        </authorList>
    </citation>
    <scope>NUCLEOTIDE SEQUENCE</scope>
    <source>
        <strain evidence="2">JB14</strain>
    </source>
</reference>
<evidence type="ECO:0000256" key="1">
    <source>
        <dbReference type="SAM" id="Coils"/>
    </source>
</evidence>
<organism evidence="2 3">
    <name type="scientific">Gymnopus androsaceus JB14</name>
    <dbReference type="NCBI Taxonomy" id="1447944"/>
    <lineage>
        <taxon>Eukaryota</taxon>
        <taxon>Fungi</taxon>
        <taxon>Dikarya</taxon>
        <taxon>Basidiomycota</taxon>
        <taxon>Agaricomycotina</taxon>
        <taxon>Agaricomycetes</taxon>
        <taxon>Agaricomycetidae</taxon>
        <taxon>Agaricales</taxon>
        <taxon>Marasmiineae</taxon>
        <taxon>Omphalotaceae</taxon>
        <taxon>Gymnopus</taxon>
    </lineage>
</organism>
<dbReference type="Proteomes" id="UP000799118">
    <property type="component" value="Unassembled WGS sequence"/>
</dbReference>
<evidence type="ECO:0000313" key="3">
    <source>
        <dbReference type="Proteomes" id="UP000799118"/>
    </source>
</evidence>
<protein>
    <submittedName>
        <fullName evidence="2">Uncharacterized protein</fullName>
    </submittedName>
</protein>
<sequence length="278" mass="32184">MIFLPTDSLQIAQNPSSMYHLLFDRCEHPFLQPEFPPMATLCFAASIFVAVAVDRLLCGRATPPPPPTPPISLSLSDANIEWVLTHCENLERQLVRQQRDYRQLQLVTASSQAKYLQLERRFLSNEEQYERRCAQLESDNARLQDLVDSQNKELRVQPFVYFFDKLLLANKMWKQQKDLAQAKSALVEREQEIRTHAFRNFRDRVLAANLVWKQQTQMKKLREEAERIKKGRVRAVTRSAKQMVLDTRKDGLIEELVKGLDKRCGGREGEGEAVEGEV</sequence>
<feature type="coiled-coil region" evidence="1">
    <location>
        <begin position="87"/>
        <end position="153"/>
    </location>
</feature>
<gene>
    <name evidence="2" type="ORF">BT96DRAFT_675949</name>
</gene>
<proteinExistence type="predicted"/>
<keyword evidence="1" id="KW-0175">Coiled coil</keyword>
<dbReference type="EMBL" id="ML769463">
    <property type="protein sequence ID" value="KAE9399896.1"/>
    <property type="molecule type" value="Genomic_DNA"/>
</dbReference>
<dbReference type="AlphaFoldDB" id="A0A6A4HP66"/>
<dbReference type="OrthoDB" id="3008788at2759"/>
<name>A0A6A4HP66_9AGAR</name>